<comment type="caution">
    <text evidence="2">The sequence shown here is derived from an EMBL/GenBank/DDBJ whole genome shotgun (WGS) entry which is preliminary data.</text>
</comment>
<keyword evidence="1" id="KW-0472">Membrane</keyword>
<name>A0A0C2J4M8_THEKT</name>
<proteinExistence type="predicted"/>
<evidence type="ECO:0000256" key="1">
    <source>
        <dbReference type="SAM" id="Phobius"/>
    </source>
</evidence>
<dbReference type="AlphaFoldDB" id="A0A0C2J4M8"/>
<feature type="transmembrane region" description="Helical" evidence="1">
    <location>
        <begin position="94"/>
        <end position="116"/>
    </location>
</feature>
<keyword evidence="1" id="KW-0812">Transmembrane</keyword>
<sequence>MNTCGTYEIFGVVDSTMMKFSFHIKRIVGCRLVTPYHRTWMDMTSDKWKESSRISSFYLKKPDPTRFIYALIVFNALNQSEYPKTRYSHSIIPVLWIVSTLFILRHSPLSAIGIFLSS</sequence>
<reference evidence="2 3" key="1">
    <citation type="journal article" date="2014" name="Genome Biol. Evol.">
        <title>The genome of the myxosporean Thelohanellus kitauei shows adaptations to nutrient acquisition within its fish host.</title>
        <authorList>
            <person name="Yang Y."/>
            <person name="Xiong J."/>
            <person name="Zhou Z."/>
            <person name="Huo F."/>
            <person name="Miao W."/>
            <person name="Ran C."/>
            <person name="Liu Y."/>
            <person name="Zhang J."/>
            <person name="Feng J."/>
            <person name="Wang M."/>
            <person name="Wang M."/>
            <person name="Wang L."/>
            <person name="Yao B."/>
        </authorList>
    </citation>
    <scope>NUCLEOTIDE SEQUENCE [LARGE SCALE GENOMIC DNA]</scope>
    <source>
        <strain evidence="2">Wuqing</strain>
    </source>
</reference>
<accession>A0A0C2J4M8</accession>
<gene>
    <name evidence="2" type="ORF">RF11_14642</name>
</gene>
<keyword evidence="1" id="KW-1133">Transmembrane helix</keyword>
<organism evidence="2 3">
    <name type="scientific">Thelohanellus kitauei</name>
    <name type="common">Myxosporean</name>
    <dbReference type="NCBI Taxonomy" id="669202"/>
    <lineage>
        <taxon>Eukaryota</taxon>
        <taxon>Metazoa</taxon>
        <taxon>Cnidaria</taxon>
        <taxon>Myxozoa</taxon>
        <taxon>Myxosporea</taxon>
        <taxon>Bivalvulida</taxon>
        <taxon>Platysporina</taxon>
        <taxon>Myxobolidae</taxon>
        <taxon>Thelohanellus</taxon>
    </lineage>
</organism>
<dbReference type="EMBL" id="JWZT01004474">
    <property type="protein sequence ID" value="KII64018.1"/>
    <property type="molecule type" value="Genomic_DNA"/>
</dbReference>
<evidence type="ECO:0000313" key="2">
    <source>
        <dbReference type="EMBL" id="KII64018.1"/>
    </source>
</evidence>
<dbReference type="Proteomes" id="UP000031668">
    <property type="component" value="Unassembled WGS sequence"/>
</dbReference>
<protein>
    <submittedName>
        <fullName evidence="2">Uncharacterized protein</fullName>
    </submittedName>
</protein>
<keyword evidence="3" id="KW-1185">Reference proteome</keyword>
<evidence type="ECO:0000313" key="3">
    <source>
        <dbReference type="Proteomes" id="UP000031668"/>
    </source>
</evidence>